<dbReference type="Proteomes" id="UP001246473">
    <property type="component" value="Unassembled WGS sequence"/>
</dbReference>
<dbReference type="EMBL" id="JANSLM010000008">
    <property type="protein sequence ID" value="MDT8840099.1"/>
    <property type="molecule type" value="Genomic_DNA"/>
</dbReference>
<proteinExistence type="predicted"/>
<feature type="domain" description="DUF4935" evidence="1">
    <location>
        <begin position="48"/>
        <end position="221"/>
    </location>
</feature>
<dbReference type="RefSeq" id="WP_315696986.1">
    <property type="nucleotide sequence ID" value="NZ_JANSLM010000008.1"/>
</dbReference>
<organism evidence="2 3">
    <name type="scientific">Paraburkholderia fungorum</name>
    <dbReference type="NCBI Taxonomy" id="134537"/>
    <lineage>
        <taxon>Bacteria</taxon>
        <taxon>Pseudomonadati</taxon>
        <taxon>Pseudomonadota</taxon>
        <taxon>Betaproteobacteria</taxon>
        <taxon>Burkholderiales</taxon>
        <taxon>Burkholderiaceae</taxon>
        <taxon>Paraburkholderia</taxon>
    </lineage>
</organism>
<name>A0AAP5QBF5_9BURK</name>
<evidence type="ECO:0000259" key="1">
    <source>
        <dbReference type="Pfam" id="PF16289"/>
    </source>
</evidence>
<dbReference type="InterPro" id="IPR032557">
    <property type="entry name" value="DUF4935"/>
</dbReference>
<evidence type="ECO:0000313" key="2">
    <source>
        <dbReference type="EMBL" id="MDT8840099.1"/>
    </source>
</evidence>
<gene>
    <name evidence="2" type="ORF">ParKJ_21990</name>
</gene>
<dbReference type="AlphaFoldDB" id="A0AAP5QBF5"/>
<evidence type="ECO:0000313" key="3">
    <source>
        <dbReference type="Proteomes" id="UP001246473"/>
    </source>
</evidence>
<comment type="caution">
    <text evidence="2">The sequence shown here is derived from an EMBL/GenBank/DDBJ whole genome shotgun (WGS) entry which is preliminary data.</text>
</comment>
<sequence>MLLADLSRALRDHGTAGLHQRIEGRSLTRGAMDETIRKQIEANEIGAISLDTQAFDAKQLALETGLLRRVAQFGDSDVTVLLPDVIAAEVEAHLRQAATEAQGKLKRAMRLMEHAQLLTMVDDATPATKLLEQVAEPAAATEVAARRLAGWIERTGAVVLHAGEHVTLDEVMRRYFDATPPFAASGPKKHEFPDAVALLTLERWAEKQQRKVLVVSNDPDWVRYCATSPGLVVVRELADALGAFQGETARYACRWVCESLALGGPTHVRDPLRLEAALLDALRMYSERIEFEIEADSQFYFQEDTVEPDFEDVELPDPEEAEELFEAVDYGQGYVVIQVEGKARASVASYFKFQRYDPTDGDYMPMGHGSVVTDERIWFRALVTLTGDIPARMAIGDVEILPAGHRMELGTIEPDWLSDPDNFDAGDPA</sequence>
<protein>
    <submittedName>
        <fullName evidence="2">PIN domain-containing protein</fullName>
    </submittedName>
</protein>
<dbReference type="Pfam" id="PF16289">
    <property type="entry name" value="PIN_12"/>
    <property type="match status" value="1"/>
</dbReference>
<accession>A0AAP5QBF5</accession>
<reference evidence="2" key="1">
    <citation type="submission" date="2022-08" db="EMBL/GenBank/DDBJ databases">
        <authorList>
            <person name="Kim S.-J."/>
        </authorList>
    </citation>
    <scope>NUCLEOTIDE SEQUENCE</scope>
    <source>
        <strain evidence="2">KJ</strain>
    </source>
</reference>